<feature type="region of interest" description="Disordered" evidence="1">
    <location>
        <begin position="119"/>
        <end position="141"/>
    </location>
</feature>
<evidence type="ECO:0000256" key="1">
    <source>
        <dbReference type="SAM" id="MobiDB-lite"/>
    </source>
</evidence>
<name>A0A1M5HHJ0_9FLAO</name>
<dbReference type="EMBL" id="FQWC01000002">
    <property type="protein sequence ID" value="SHG15403.1"/>
    <property type="molecule type" value="Genomic_DNA"/>
</dbReference>
<dbReference type="RefSeq" id="WP_073413704.1">
    <property type="nucleotide sequence ID" value="NZ_FQWC01000002.1"/>
</dbReference>
<proteinExistence type="predicted"/>
<organism evidence="2 3">
    <name type="scientific">Flavobacterium defluvii</name>
    <dbReference type="NCBI Taxonomy" id="370979"/>
    <lineage>
        <taxon>Bacteria</taxon>
        <taxon>Pseudomonadati</taxon>
        <taxon>Bacteroidota</taxon>
        <taxon>Flavobacteriia</taxon>
        <taxon>Flavobacteriales</taxon>
        <taxon>Flavobacteriaceae</taxon>
        <taxon>Flavobacterium</taxon>
    </lineage>
</organism>
<dbReference type="Proteomes" id="UP000184071">
    <property type="component" value="Unassembled WGS sequence"/>
</dbReference>
<evidence type="ECO:0000313" key="3">
    <source>
        <dbReference type="Proteomes" id="UP000184071"/>
    </source>
</evidence>
<accession>A0A1M5HHJ0</accession>
<reference evidence="3" key="1">
    <citation type="submission" date="2016-11" db="EMBL/GenBank/DDBJ databases">
        <authorList>
            <person name="Varghese N."/>
            <person name="Submissions S."/>
        </authorList>
    </citation>
    <scope>NUCLEOTIDE SEQUENCE [LARGE SCALE GENOMIC DNA]</scope>
    <source>
        <strain evidence="3">DSM 17963</strain>
    </source>
</reference>
<dbReference type="STRING" id="370979.SAMN05443663_10239"/>
<keyword evidence="3" id="KW-1185">Reference proteome</keyword>
<gene>
    <name evidence="2" type="ORF">SAMN05443663_10239</name>
</gene>
<sequence>MMQFYSINFKKSNLFFKSFTLLAVFLLFSCENEKYDLGNKSQSQKSEFEVKNGRLHFPSKESFAQLYNEYVNLSEDKLNDLLIPLYNKGFLSLRPIVTEKNEEIIFNLYKEKLNLERPRDRTSKNAGEVTTAPTEPPVFDDPLGPVDFIGDDTFAGFLNIDGEIQIGEDIYKYTDVGLFIVDETEYTTLEDYLGSESISSDPFIETELQVRVDVTLLLPENYPTPIGAGKIVYYRPSNYQSNTSSSTYSSPVAGSAVANDPNYYSFLSNLSSCDPKSGLFGNLFGDNDVCIDQYESKRRVKTKAFNYNYFLVYHMGVKCVHQFKGWTGFWRVEATDEIRLVVEAAQFEYDVDKLLGNSEINNNAQIKEFYYEDKKLTYGPNTITVGGAYGFTFTDLNHSSLPQIFQNTGQGLSFEWFGTGLNSLDNLIQNEINSNLNAKKLNEHFYNYAYNEAKSIIQQAQNSSYTPPANRTFGAKFPENGKILIQKSVVDQGLNIGVREKTFDWGAEIRFNAKSSGGGPWKITGGEGSVLARPKNFRVKIIGAARKGTSWHGSKFSVGID</sequence>
<dbReference type="OrthoDB" id="1110966at2"/>
<dbReference type="AlphaFoldDB" id="A0A1M5HHJ0"/>
<protein>
    <submittedName>
        <fullName evidence="2">Uncharacterized protein</fullName>
    </submittedName>
</protein>
<evidence type="ECO:0000313" key="2">
    <source>
        <dbReference type="EMBL" id="SHG15403.1"/>
    </source>
</evidence>